<dbReference type="EMBL" id="BAAARN010000001">
    <property type="protein sequence ID" value="GAA2731686.1"/>
    <property type="molecule type" value="Genomic_DNA"/>
</dbReference>
<dbReference type="SUPFAM" id="SSF109854">
    <property type="entry name" value="DinB/YfiT-like putative metalloenzymes"/>
    <property type="match status" value="1"/>
</dbReference>
<accession>A0ABN3UFG1</accession>
<dbReference type="Pfam" id="PF04978">
    <property type="entry name" value="MST"/>
    <property type="match status" value="1"/>
</dbReference>
<organism evidence="2 3">
    <name type="scientific">Pedococcus aerophilus</name>
    <dbReference type="NCBI Taxonomy" id="436356"/>
    <lineage>
        <taxon>Bacteria</taxon>
        <taxon>Bacillati</taxon>
        <taxon>Actinomycetota</taxon>
        <taxon>Actinomycetes</taxon>
        <taxon>Micrococcales</taxon>
        <taxon>Intrasporangiaceae</taxon>
        <taxon>Pedococcus</taxon>
    </lineage>
</organism>
<protein>
    <submittedName>
        <fullName evidence="2">DinB family protein</fullName>
    </submittedName>
</protein>
<dbReference type="InterPro" id="IPR007061">
    <property type="entry name" value="MST-like"/>
</dbReference>
<dbReference type="Proteomes" id="UP001501326">
    <property type="component" value="Unassembled WGS sequence"/>
</dbReference>
<dbReference type="Gene3D" id="1.20.120.450">
    <property type="entry name" value="dinb family like domain"/>
    <property type="match status" value="1"/>
</dbReference>
<sequence>MGPYRGVMTTTPEPTSPDAAPATGERADLVQALRRHRDFLRFAVRDLTDDQARQRTTVSELTLGGLVKHVADTEAQWATFMQEGAGTAPDIDWESIDWSNPPAEVAAYADSHRLRDDETLAGQLERYDEIAQHTDELVRTLDLDAAYDLPKAPWFEPGAQWSVRRAVLHLLAETSQHAGHADIIRESLDGQKTMG</sequence>
<evidence type="ECO:0000313" key="3">
    <source>
        <dbReference type="Proteomes" id="UP001501326"/>
    </source>
</evidence>
<feature type="region of interest" description="Disordered" evidence="1">
    <location>
        <begin position="1"/>
        <end position="23"/>
    </location>
</feature>
<name>A0ABN3UFG1_9MICO</name>
<evidence type="ECO:0000256" key="1">
    <source>
        <dbReference type="SAM" id="MobiDB-lite"/>
    </source>
</evidence>
<gene>
    <name evidence="2" type="ORF">GCM10009867_05880</name>
</gene>
<proteinExistence type="predicted"/>
<comment type="caution">
    <text evidence="2">The sequence shown here is derived from an EMBL/GenBank/DDBJ whole genome shotgun (WGS) entry which is preliminary data.</text>
</comment>
<keyword evidence="3" id="KW-1185">Reference proteome</keyword>
<reference evidence="2 3" key="1">
    <citation type="journal article" date="2019" name="Int. J. Syst. Evol. Microbiol.">
        <title>The Global Catalogue of Microorganisms (GCM) 10K type strain sequencing project: providing services to taxonomists for standard genome sequencing and annotation.</title>
        <authorList>
            <consortium name="The Broad Institute Genomics Platform"/>
            <consortium name="The Broad Institute Genome Sequencing Center for Infectious Disease"/>
            <person name="Wu L."/>
            <person name="Ma J."/>
        </authorList>
    </citation>
    <scope>NUCLEOTIDE SEQUENCE [LARGE SCALE GENOMIC DNA]</scope>
    <source>
        <strain evidence="2 3">JCM 16378</strain>
    </source>
</reference>
<dbReference type="InterPro" id="IPR034660">
    <property type="entry name" value="DinB/YfiT-like"/>
</dbReference>
<evidence type="ECO:0000313" key="2">
    <source>
        <dbReference type="EMBL" id="GAA2731686.1"/>
    </source>
</evidence>